<dbReference type="AlphaFoldDB" id="A0A7W1T9B2"/>
<evidence type="ECO:0000313" key="1">
    <source>
        <dbReference type="EMBL" id="MBA3927866.1"/>
    </source>
</evidence>
<keyword evidence="2" id="KW-1185">Reference proteome</keyword>
<dbReference type="EMBL" id="JABJVM010000030">
    <property type="protein sequence ID" value="MBA3927866.1"/>
    <property type="molecule type" value="Genomic_DNA"/>
</dbReference>
<dbReference type="PIRSF" id="PIRSF011560">
    <property type="entry name" value="ComK"/>
    <property type="match status" value="1"/>
</dbReference>
<gene>
    <name evidence="1" type="ORF">HPK16_16130</name>
</gene>
<dbReference type="InterPro" id="IPR010461">
    <property type="entry name" value="ComK"/>
</dbReference>
<proteinExistence type="predicted"/>
<protein>
    <submittedName>
        <fullName evidence="1">Competence protein</fullName>
    </submittedName>
</protein>
<reference evidence="1 2" key="1">
    <citation type="submission" date="2020-05" db="EMBL/GenBank/DDBJ databases">
        <authorList>
            <person name="Carlin C.R."/>
        </authorList>
    </citation>
    <scope>NUCLEOTIDE SEQUENCE [LARGE SCALE GENOMIC DNA]</scope>
    <source>
        <strain evidence="1 2">FSL W9-0585</strain>
    </source>
</reference>
<dbReference type="RefSeq" id="WP_181677936.1">
    <property type="nucleotide sequence ID" value="NZ_JABJVM010000030.1"/>
</dbReference>
<reference evidence="1 2" key="2">
    <citation type="submission" date="2020-08" db="EMBL/GenBank/DDBJ databases">
        <title>Listeria ohnekaius sp. nov. and Listeria portnoyii sp. nov. isolated from non-agricultural and natural environments.</title>
        <authorList>
            <person name="Weller D."/>
            <person name="Belias A.M."/>
            <person name="Liao J."/>
            <person name="Guo S."/>
            <person name="Orsi R.H."/>
            <person name="Wiedmann M."/>
        </authorList>
    </citation>
    <scope>NUCLEOTIDE SEQUENCE [LARGE SCALE GENOMIC DNA]</scope>
    <source>
        <strain evidence="1 2">FSL W9-0585</strain>
    </source>
</reference>
<accession>A0A7W1T9B2</accession>
<comment type="caution">
    <text evidence="1">The sequence shown here is derived from an EMBL/GenBank/DDBJ whole genome shotgun (WGS) entry which is preliminary data.</text>
</comment>
<dbReference type="Pfam" id="PF06338">
    <property type="entry name" value="ComK"/>
    <property type="match status" value="1"/>
</dbReference>
<name>A0A7W1T9B2_9LIST</name>
<sequence>MMSKKMKTPVYEVNPHTMIILPLKTKSGVQSEVFELNDHRISSFTPLFLIKTSCQYFGSSYEGRREGTRFLTGVTHKPPIMIDPVSFTYAFPTTSAGRDDCIWIFPQHISEYYDSNYNCTTIRFNNKQKIKISVSFATFNNQMARVSMLHMKFSQKMRSVETEYPYSNLLFPPISLAAENREPYNLEEISEVNEHFIDFSYPDIPQQKKNKKNKEDQ</sequence>
<dbReference type="Proteomes" id="UP000548787">
    <property type="component" value="Unassembled WGS sequence"/>
</dbReference>
<dbReference type="GO" id="GO:0030420">
    <property type="term" value="P:establishment of competence for transformation"/>
    <property type="evidence" value="ECO:0007669"/>
    <property type="project" value="InterPro"/>
</dbReference>
<organism evidence="1 2">
    <name type="scientific">Listeria rustica</name>
    <dbReference type="NCBI Taxonomy" id="2713503"/>
    <lineage>
        <taxon>Bacteria</taxon>
        <taxon>Bacillati</taxon>
        <taxon>Bacillota</taxon>
        <taxon>Bacilli</taxon>
        <taxon>Bacillales</taxon>
        <taxon>Listeriaceae</taxon>
        <taxon>Listeria</taxon>
    </lineage>
</organism>
<evidence type="ECO:0000313" key="2">
    <source>
        <dbReference type="Proteomes" id="UP000548787"/>
    </source>
</evidence>